<evidence type="ECO:0008006" key="3">
    <source>
        <dbReference type="Google" id="ProtNLM"/>
    </source>
</evidence>
<proteinExistence type="predicted"/>
<dbReference type="EMBL" id="KU577463">
    <property type="protein sequence ID" value="AMO26044.1"/>
    <property type="molecule type" value="Genomic_DNA"/>
</dbReference>
<dbReference type="OrthoDB" id="13797at10239"/>
<accession>A0A140HM32</accession>
<dbReference type="Proteomes" id="UP000201785">
    <property type="component" value="Segment"/>
</dbReference>
<evidence type="ECO:0000313" key="1">
    <source>
        <dbReference type="EMBL" id="AMO26044.1"/>
    </source>
</evidence>
<dbReference type="RefSeq" id="YP_009285533.1">
    <property type="nucleotide sequence ID" value="NC_031056.1"/>
</dbReference>
<dbReference type="KEGG" id="vg:29082000"/>
<evidence type="ECO:0000313" key="2">
    <source>
        <dbReference type="Proteomes" id="UP000201785"/>
    </source>
</evidence>
<keyword evidence="2" id="KW-1185">Reference proteome</keyword>
<gene>
    <name evidence="1" type="ORF">Blue_222</name>
</gene>
<sequence length="161" mass="16754">MAEQKRMIRDEMYNNLSVPAEGGAPQGDFATKDELNLVKTDLGKTVKKVNNTAPDGNGNVTIAIPSVAGMVKSVNSVTPNGSGDVTIAIPSVAGMVKKVNNIAPDGAGNVTLPLFTSGTTAQRPASGTVVGQYFFDTDLNKPLYRNKTNNGWVDGAGTVVT</sequence>
<dbReference type="GeneID" id="29082000"/>
<protein>
    <recommendedName>
        <fullName evidence="3">Tail fiber protein</fullName>
    </recommendedName>
</protein>
<organism evidence="1 2">
    <name type="scientific">Bacillus phage Deep Blue</name>
    <dbReference type="NCBI Taxonomy" id="1792245"/>
    <lineage>
        <taxon>Viruses</taxon>
        <taxon>Duplodnaviria</taxon>
        <taxon>Heunggongvirae</taxon>
        <taxon>Uroviricota</taxon>
        <taxon>Caudoviricetes</taxon>
        <taxon>Herelleviridae</taxon>
        <taxon>Bastillevirinae</taxon>
        <taxon>Caeruleovirus</taxon>
        <taxon>Caeruleovirus deepblue</taxon>
    </lineage>
</organism>
<reference evidence="1 2" key="1">
    <citation type="journal article" date="2016" name="Genome Announc.">
        <title>Complete Genome Sequence of Bacteriophage Deep-Blue Infecting Emetic Bacillus cereus.</title>
        <authorList>
            <person name="Hock L."/>
            <person name="Gillis A."/>
            <person name="Mahillon J."/>
        </authorList>
    </citation>
    <scope>NUCLEOTIDE SEQUENCE [LARGE SCALE GENOMIC DNA]</scope>
</reference>
<name>A0A140HM32_9CAUD</name>